<keyword evidence="4" id="KW-1185">Reference proteome</keyword>
<dbReference type="RefSeq" id="WP_182923273.1">
    <property type="nucleotide sequence ID" value="NZ_WNXD01000002.1"/>
</dbReference>
<feature type="domain" description="DUF5777" evidence="2">
    <location>
        <begin position="46"/>
        <end position="298"/>
    </location>
</feature>
<gene>
    <name evidence="3" type="ORF">GM921_14090</name>
</gene>
<feature type="signal peptide" evidence="1">
    <location>
        <begin position="1"/>
        <end position="23"/>
    </location>
</feature>
<keyword evidence="1" id="KW-0732">Signal</keyword>
<dbReference type="Pfam" id="PF19089">
    <property type="entry name" value="DUF5777"/>
    <property type="match status" value="1"/>
</dbReference>
<feature type="chain" id="PRO_5038012100" description="DUF5777 domain-containing protein" evidence="1">
    <location>
        <begin position="24"/>
        <end position="313"/>
    </location>
</feature>
<dbReference type="EMBL" id="WNXD01000002">
    <property type="protein sequence ID" value="MBB2146629.1"/>
    <property type="molecule type" value="Genomic_DNA"/>
</dbReference>
<evidence type="ECO:0000313" key="3">
    <source>
        <dbReference type="EMBL" id="MBB2146629.1"/>
    </source>
</evidence>
<reference evidence="3" key="1">
    <citation type="submission" date="2019-11" db="EMBL/GenBank/DDBJ databases">
        <title>Description of Pedobacter sp. LMG 31464T.</title>
        <authorList>
            <person name="Carlier A."/>
            <person name="Qi S."/>
            <person name="Vandamme P."/>
        </authorList>
    </citation>
    <scope>NUCLEOTIDE SEQUENCE</scope>
    <source>
        <strain evidence="3">LMG 31464</strain>
    </source>
</reference>
<accession>A0A923DYX3</accession>
<proteinExistence type="predicted"/>
<protein>
    <recommendedName>
        <fullName evidence="2">DUF5777 domain-containing protein</fullName>
    </recommendedName>
</protein>
<dbReference type="InterPro" id="IPR045916">
    <property type="entry name" value="DUF5777"/>
</dbReference>
<comment type="caution">
    <text evidence="3">The sequence shown here is derived from an EMBL/GenBank/DDBJ whole genome shotgun (WGS) entry which is preliminary data.</text>
</comment>
<organism evidence="3 4">
    <name type="scientific">Pedobacter planticolens</name>
    <dbReference type="NCBI Taxonomy" id="2679964"/>
    <lineage>
        <taxon>Bacteria</taxon>
        <taxon>Pseudomonadati</taxon>
        <taxon>Bacteroidota</taxon>
        <taxon>Sphingobacteriia</taxon>
        <taxon>Sphingobacteriales</taxon>
        <taxon>Sphingobacteriaceae</taxon>
        <taxon>Pedobacter</taxon>
    </lineage>
</organism>
<evidence type="ECO:0000313" key="4">
    <source>
        <dbReference type="Proteomes" id="UP000601055"/>
    </source>
</evidence>
<evidence type="ECO:0000256" key="1">
    <source>
        <dbReference type="SAM" id="SignalP"/>
    </source>
</evidence>
<name>A0A923DYX3_9SPHI</name>
<dbReference type="AlphaFoldDB" id="A0A923DYX3"/>
<sequence length="313" mass="35004">MNKPKLFIYLFLILIVFALRASAQTADSLLNTLDSTKKFNKVEATFKATHIVLSHSTETQKKHDLDFSIRHRFGDIGGKFGGAHTLFGIDVAPDLFIGFDYGVTDNLTLGIGRSKHDELFNFYAKQKVLQQKSDGSMPINFTLLSQAAVIGRKSFSATEFANYGERLSYFIQPIFSRKVSSKLSLAVMPAVLFRSITLDPDDPKSLYSIGFAGRIKLTKRLSFVADYTLVNGLSRSDNLPITLYNPLGVGIEIETGGHIFSLNFMNSEYINENSFIANTQKSWLHGGVRFGFTISRNFSLFKNKNPDTKSTIY</sequence>
<evidence type="ECO:0000259" key="2">
    <source>
        <dbReference type="Pfam" id="PF19089"/>
    </source>
</evidence>
<dbReference type="Proteomes" id="UP000601055">
    <property type="component" value="Unassembled WGS sequence"/>
</dbReference>